<sequence length="166" mass="18159">MKPVEKYKDVPINGRNFRIKKFDARTGSFMLLKVTGLLAPLFKNLDIAKIINATEEKEDGEEAFNVTDIISKFNISGIMAELGNLSEEDFDYVQEKSLRVCSELLPAGEAPVLRKNGTFGVEDLADDTITVMALTAHALIFNLKGFFSGSPLASLLGGLPTTSRQS</sequence>
<dbReference type="Pfam" id="PF21822">
    <property type="entry name" value="Phage_TAC_15"/>
    <property type="match status" value="1"/>
</dbReference>
<evidence type="ECO:0000313" key="2">
    <source>
        <dbReference type="Proteomes" id="UP001469365"/>
    </source>
</evidence>
<accession>A0ABU9DIG8</accession>
<dbReference type="Proteomes" id="UP001469365">
    <property type="component" value="Unassembled WGS sequence"/>
</dbReference>
<evidence type="ECO:0000313" key="1">
    <source>
        <dbReference type="EMBL" id="MEK8128662.1"/>
    </source>
</evidence>
<dbReference type="EMBL" id="JBBPCC010000006">
    <property type="protein sequence ID" value="MEK8128662.1"/>
    <property type="molecule type" value="Genomic_DNA"/>
</dbReference>
<comment type="caution">
    <text evidence="1">The sequence shown here is derived from an EMBL/GenBank/DDBJ whole genome shotgun (WGS) entry which is preliminary data.</text>
</comment>
<dbReference type="InterPro" id="IPR049156">
    <property type="entry name" value="Phage_chap_TAC_15-like"/>
</dbReference>
<name>A0ABU9DIG8_9BACL</name>
<reference evidence="1 2" key="1">
    <citation type="submission" date="2024-04" db="EMBL/GenBank/DDBJ databases">
        <title>draft genome sequnece of Paenibacillus filicis.</title>
        <authorList>
            <person name="Kim D.-U."/>
        </authorList>
    </citation>
    <scope>NUCLEOTIDE SEQUENCE [LARGE SCALE GENOMIC DNA]</scope>
    <source>
        <strain evidence="1 2">KACC14197</strain>
    </source>
</reference>
<keyword evidence="2" id="KW-1185">Reference proteome</keyword>
<protein>
    <submittedName>
        <fullName evidence="1">Phage tail assembly chaperone</fullName>
    </submittedName>
</protein>
<gene>
    <name evidence="1" type="ORF">WMW72_12165</name>
</gene>
<proteinExistence type="predicted"/>
<dbReference type="RefSeq" id="WP_341415738.1">
    <property type="nucleotide sequence ID" value="NZ_JBBPCC010000006.1"/>
</dbReference>
<organism evidence="1 2">
    <name type="scientific">Paenibacillus filicis</name>
    <dbReference type="NCBI Taxonomy" id="669464"/>
    <lineage>
        <taxon>Bacteria</taxon>
        <taxon>Bacillati</taxon>
        <taxon>Bacillota</taxon>
        <taxon>Bacilli</taxon>
        <taxon>Bacillales</taxon>
        <taxon>Paenibacillaceae</taxon>
        <taxon>Paenibacillus</taxon>
    </lineage>
</organism>